<dbReference type="InterPro" id="IPR013083">
    <property type="entry name" value="Znf_RING/FYVE/PHD"/>
</dbReference>
<dbReference type="PANTHER" id="PTHR14140">
    <property type="entry name" value="E3 UBIQUITIN-PROTEIN LIGASE UHRF-RELATED"/>
    <property type="match status" value="1"/>
</dbReference>
<dbReference type="SUPFAM" id="SSF54791">
    <property type="entry name" value="Eukaryotic type KH-domain (KH-domain type I)"/>
    <property type="match status" value="3"/>
</dbReference>
<dbReference type="SMART" id="SM00322">
    <property type="entry name" value="KH"/>
    <property type="match status" value="3"/>
</dbReference>
<evidence type="ECO:0000256" key="5">
    <source>
        <dbReference type="ARBA" id="ARBA00023125"/>
    </source>
</evidence>
<feature type="compositionally biased region" description="Basic and acidic residues" evidence="10">
    <location>
        <begin position="531"/>
        <end position="546"/>
    </location>
</feature>
<dbReference type="InterPro" id="IPR004088">
    <property type="entry name" value="KH_dom_type_1"/>
</dbReference>
<feature type="region of interest" description="Disordered" evidence="10">
    <location>
        <begin position="835"/>
        <end position="856"/>
    </location>
</feature>
<dbReference type="GO" id="GO:0061630">
    <property type="term" value="F:ubiquitin protein ligase activity"/>
    <property type="evidence" value="ECO:0007669"/>
    <property type="project" value="TreeGrafter"/>
</dbReference>
<dbReference type="InterPro" id="IPR036612">
    <property type="entry name" value="KH_dom_type_1_sf"/>
</dbReference>
<dbReference type="CDD" id="cd14279">
    <property type="entry name" value="CUE"/>
    <property type="match status" value="1"/>
</dbReference>
<evidence type="ECO:0000256" key="8">
    <source>
        <dbReference type="PROSITE-ProRule" id="PRU00175"/>
    </source>
</evidence>
<feature type="region of interest" description="Disordered" evidence="10">
    <location>
        <begin position="38"/>
        <end position="64"/>
    </location>
</feature>
<dbReference type="PROSITE" id="PS00518">
    <property type="entry name" value="ZF_RING_1"/>
    <property type="match status" value="1"/>
</dbReference>
<evidence type="ECO:0000259" key="11">
    <source>
        <dbReference type="PROSITE" id="PS50089"/>
    </source>
</evidence>
<feature type="compositionally biased region" description="Low complexity" evidence="10">
    <location>
        <begin position="598"/>
        <end position="617"/>
    </location>
</feature>
<proteinExistence type="predicted"/>
<dbReference type="SUPFAM" id="SSF88697">
    <property type="entry name" value="PUA domain-like"/>
    <property type="match status" value="1"/>
</dbReference>
<feature type="compositionally biased region" description="Low complexity" evidence="10">
    <location>
        <begin position="757"/>
        <end position="773"/>
    </location>
</feature>
<feature type="domain" description="YDG" evidence="12">
    <location>
        <begin position="202"/>
        <end position="352"/>
    </location>
</feature>
<sequence length="1176" mass="126110">MDEMEMRKRIFAIMTDTTLTEAEKAVKRQELMCGKWMQPKEANSHDSGPGDADNKRKGKVAETKEEEATVLDDALKCAICFNLCERPITGPCQHNFCLACFKRWCAQGKKTCPTCRTGFSSKFAENPRINTVLTMAIRLAKQGVRKESTKNYERINNADRPDEAFTTDRAQRSGRANAASGRIMVTVPNDHFGPILPEHDPENGKGVVVGDWWKDRLDCRQWGAHFPHVAGIAGQSNVGAQSVVLSGGYEDDRDEGEWFLYTGSGGRDLSGNKRTNKEQSFDQEFTLMNEALRISCIKGYPVRVVRSFKEKRSNYAPPTETPVRYDGIYRILRCWRKKGNQNYLMCRYLFVRCDNSPAPWSVEDAGDALRMEVPAVAQEEIDNAVGKVHTMGDSPSWNYDPVTSEWAWAKPPPPSQKSGERGDAVKKLRKKVSEHERLLKDFGCGLCKKVLHEPLSMPCGHNFCKGCLDARFAGTATSVVGGSGFKTLRARKVPKPCPTCKMEVGDFLSGAAVNREMQQVIEKLKQAADEARAAAEEMASSKKAEDGGDDEAAAEDEAGDAGEDGQEEEEGPDGVPEEGEGSAGPSTSAPPAKRQRKAAPAAKKGAGEAAPAPAAAEAEAEAEQPSTAKAEAPQQQPAAPAPEPAPAAAPAAPSEPVQRYAVELAALQESFPDFDAGLIVAMLEDQGGDQVEVAAYLKRMKNQASHGSRRPKASPAKGGAAKKAAAGKRGRGGGKKKAAAAAEPESEEERGAEEEQQQGGKEAQQQEPEPAAAEGEDGGEEEVATKDDEDDFEPPKKKRATKAAKSKANDALLACVYVVPGVNVLELELEQHNVGDTAHAPEANNEEQEEEEGVGAAASDAVANLSGTGDAPSGGQQVVAKLLISNAAAGSVIGKAGQTIEQIQKNSGARVQLSRAGEFYPSTSERVLLLSGPLHSVLTAIFLMLEKLPREPTSPVSRSGGSSGRGREDQVKMAVSRKLCGAVIGQKGQTIRDFMQDSGATIRVQPLSELTPSDSERIISVLGSRDRVLRAVALILNTLSADDKFNAYMDLTLQLASTQGLIPAVRASTGKSTLSNARAVLTMALLDEDVGAILGKKGQTLTQIQQNAKVAIKISDRSKMDPHTHEREVTLSGSYAGIQLACAMISEKLSANKPRLSGTNGDGDDDVLLDEHGMFL</sequence>
<dbReference type="GO" id="GO:0003723">
    <property type="term" value="F:RNA binding"/>
    <property type="evidence" value="ECO:0007669"/>
    <property type="project" value="UniProtKB-UniRule"/>
</dbReference>
<feature type="domain" description="RING-type" evidence="11">
    <location>
        <begin position="77"/>
        <end position="116"/>
    </location>
</feature>
<keyword evidence="5" id="KW-0238">DNA-binding</keyword>
<dbReference type="InterPro" id="IPR015947">
    <property type="entry name" value="PUA-like_sf"/>
</dbReference>
<dbReference type="InterPro" id="IPR036987">
    <property type="entry name" value="SRA-YDG_sf"/>
</dbReference>
<keyword evidence="1" id="KW-0808">Transferase</keyword>
<feature type="compositionally biased region" description="Basic and acidic residues" evidence="10">
    <location>
        <begin position="52"/>
        <end position="64"/>
    </location>
</feature>
<dbReference type="Pfam" id="PF02182">
    <property type="entry name" value="SAD_SRA"/>
    <property type="match status" value="1"/>
</dbReference>
<evidence type="ECO:0008006" key="15">
    <source>
        <dbReference type="Google" id="ProtNLM"/>
    </source>
</evidence>
<dbReference type="InterPro" id="IPR017907">
    <property type="entry name" value="Znf_RING_CS"/>
</dbReference>
<feature type="region of interest" description="Disordered" evidence="10">
    <location>
        <begin position="531"/>
        <end position="656"/>
    </location>
</feature>
<feature type="compositionally biased region" description="Basic residues" evidence="10">
    <location>
        <begin position="796"/>
        <end position="805"/>
    </location>
</feature>
<dbReference type="PROSITE" id="PS50089">
    <property type="entry name" value="ZF_RING_2"/>
    <property type="match status" value="2"/>
</dbReference>
<dbReference type="KEGG" id="mng:MNEG_0353"/>
<evidence type="ECO:0000256" key="4">
    <source>
        <dbReference type="ARBA" id="ARBA00022833"/>
    </source>
</evidence>
<evidence type="ECO:0000259" key="12">
    <source>
        <dbReference type="PROSITE" id="PS51015"/>
    </source>
</evidence>
<feature type="domain" description="RING-type" evidence="11">
    <location>
        <begin position="444"/>
        <end position="501"/>
    </location>
</feature>
<dbReference type="InterPro" id="IPR018957">
    <property type="entry name" value="Znf_C3HC4_RING-type"/>
</dbReference>
<dbReference type="GeneID" id="25726471"/>
<organism evidence="13 14">
    <name type="scientific">Monoraphidium neglectum</name>
    <dbReference type="NCBI Taxonomy" id="145388"/>
    <lineage>
        <taxon>Eukaryota</taxon>
        <taxon>Viridiplantae</taxon>
        <taxon>Chlorophyta</taxon>
        <taxon>core chlorophytes</taxon>
        <taxon>Chlorophyceae</taxon>
        <taxon>CS clade</taxon>
        <taxon>Sphaeropleales</taxon>
        <taxon>Selenastraceae</taxon>
        <taxon>Monoraphidium</taxon>
    </lineage>
</organism>
<evidence type="ECO:0000313" key="14">
    <source>
        <dbReference type="Proteomes" id="UP000054498"/>
    </source>
</evidence>
<evidence type="ECO:0000256" key="9">
    <source>
        <dbReference type="PROSITE-ProRule" id="PRU00358"/>
    </source>
</evidence>
<dbReference type="CDD" id="cd22513">
    <property type="entry name" value="KH-I_BTR1_rpt1"/>
    <property type="match status" value="1"/>
</dbReference>
<dbReference type="Pfam" id="PF00013">
    <property type="entry name" value="KH_1"/>
    <property type="match status" value="3"/>
</dbReference>
<evidence type="ECO:0000256" key="7">
    <source>
        <dbReference type="PROSITE-ProRule" id="PRU00117"/>
    </source>
</evidence>
<feature type="compositionally biased region" description="Basic residues" evidence="10">
    <location>
        <begin position="725"/>
        <end position="738"/>
    </location>
</feature>
<reference evidence="13 14" key="1">
    <citation type="journal article" date="2013" name="BMC Genomics">
        <title>Reconstruction of the lipid metabolism for the microalga Monoraphidium neglectum from its genome sequence reveals characteristics suitable for biofuel production.</title>
        <authorList>
            <person name="Bogen C."/>
            <person name="Al-Dilaimi A."/>
            <person name="Albersmeier A."/>
            <person name="Wichmann J."/>
            <person name="Grundmann M."/>
            <person name="Rupp O."/>
            <person name="Lauersen K.J."/>
            <person name="Blifernez-Klassen O."/>
            <person name="Kalinowski J."/>
            <person name="Goesmann A."/>
            <person name="Mussgnug J.H."/>
            <person name="Kruse O."/>
        </authorList>
    </citation>
    <scope>NUCLEOTIDE SEQUENCE [LARGE SCALE GENOMIC DNA]</scope>
    <source>
        <strain evidence="13 14">SAG 48.87</strain>
    </source>
</reference>
<keyword evidence="7" id="KW-0694">RNA-binding</keyword>
<dbReference type="InterPro" id="IPR045134">
    <property type="entry name" value="UHRF1/2-like"/>
</dbReference>
<dbReference type="STRING" id="145388.A0A0D2NU10"/>
<evidence type="ECO:0000256" key="2">
    <source>
        <dbReference type="ARBA" id="ARBA00022723"/>
    </source>
</evidence>
<protein>
    <recommendedName>
        <fullName evidence="15">RING-type E3 ubiquitin transferase</fullName>
    </recommendedName>
</protein>
<feature type="compositionally biased region" description="Acidic residues" evidence="10">
    <location>
        <begin position="774"/>
        <end position="792"/>
    </location>
</feature>
<feature type="region of interest" description="Disordered" evidence="10">
    <location>
        <begin position="701"/>
        <end position="805"/>
    </location>
</feature>
<evidence type="ECO:0000256" key="6">
    <source>
        <dbReference type="ARBA" id="ARBA00023242"/>
    </source>
</evidence>
<feature type="region of interest" description="Disordered" evidence="10">
    <location>
        <begin position="951"/>
        <end position="970"/>
    </location>
</feature>
<keyword evidence="6 9" id="KW-0539">Nucleus</keyword>
<dbReference type="Pfam" id="PF13445">
    <property type="entry name" value="zf-RING_UBOX"/>
    <property type="match status" value="1"/>
</dbReference>
<dbReference type="PROSITE" id="PS51015">
    <property type="entry name" value="YDG"/>
    <property type="match status" value="1"/>
</dbReference>
<dbReference type="Proteomes" id="UP000054498">
    <property type="component" value="Unassembled WGS sequence"/>
</dbReference>
<comment type="subcellular location">
    <subcellularLocation>
        <location evidence="9">Nucleus</location>
    </subcellularLocation>
</comment>
<dbReference type="SMART" id="SM00466">
    <property type="entry name" value="SRA"/>
    <property type="match status" value="1"/>
</dbReference>
<dbReference type="EMBL" id="KK100246">
    <property type="protein sequence ID" value="KIZ07606.1"/>
    <property type="molecule type" value="Genomic_DNA"/>
</dbReference>
<feature type="compositionally biased region" description="Acidic residues" evidence="10">
    <location>
        <begin position="744"/>
        <end position="756"/>
    </location>
</feature>
<dbReference type="SUPFAM" id="SSF57850">
    <property type="entry name" value="RING/U-box"/>
    <property type="match status" value="2"/>
</dbReference>
<dbReference type="Gene3D" id="3.30.40.10">
    <property type="entry name" value="Zinc/RING finger domain, C3HC4 (zinc finger)"/>
    <property type="match status" value="2"/>
</dbReference>
<dbReference type="GO" id="GO:0008270">
    <property type="term" value="F:zinc ion binding"/>
    <property type="evidence" value="ECO:0007669"/>
    <property type="project" value="UniProtKB-KW"/>
</dbReference>
<accession>A0A0D2NU10</accession>
<keyword evidence="4" id="KW-0862">Zinc</keyword>
<dbReference type="InterPro" id="IPR001841">
    <property type="entry name" value="Znf_RING"/>
</dbReference>
<evidence type="ECO:0000256" key="1">
    <source>
        <dbReference type="ARBA" id="ARBA00022679"/>
    </source>
</evidence>
<dbReference type="PROSITE" id="PS50084">
    <property type="entry name" value="KH_TYPE_1"/>
    <property type="match status" value="3"/>
</dbReference>
<dbReference type="InterPro" id="IPR003105">
    <property type="entry name" value="SRA_YDG"/>
</dbReference>
<dbReference type="Gene3D" id="2.30.280.10">
    <property type="entry name" value="SRA-YDG"/>
    <property type="match status" value="1"/>
</dbReference>
<dbReference type="InterPro" id="IPR047498">
    <property type="entry name" value="RING-HC_ORTHRUS_rpt1"/>
</dbReference>
<dbReference type="SMART" id="SM00184">
    <property type="entry name" value="RING"/>
    <property type="match status" value="2"/>
</dbReference>
<dbReference type="InterPro" id="IPR027370">
    <property type="entry name" value="Znf-RING_euk"/>
</dbReference>
<evidence type="ECO:0000256" key="10">
    <source>
        <dbReference type="SAM" id="MobiDB-lite"/>
    </source>
</evidence>
<dbReference type="Pfam" id="PF00097">
    <property type="entry name" value="zf-C3HC4"/>
    <property type="match status" value="1"/>
</dbReference>
<dbReference type="CDD" id="cd23138">
    <property type="entry name" value="RING-HC_ORTHRUS_rpt1"/>
    <property type="match status" value="1"/>
</dbReference>
<dbReference type="PANTHER" id="PTHR14140:SF27">
    <property type="entry name" value="OS04G0289800 PROTEIN"/>
    <property type="match status" value="1"/>
</dbReference>
<dbReference type="RefSeq" id="XP_013906625.1">
    <property type="nucleotide sequence ID" value="XM_014051171.1"/>
</dbReference>
<dbReference type="OrthoDB" id="2270193at2759"/>
<dbReference type="InterPro" id="IPR004087">
    <property type="entry name" value="KH_dom"/>
</dbReference>
<dbReference type="GO" id="GO:0016567">
    <property type="term" value="P:protein ubiquitination"/>
    <property type="evidence" value="ECO:0007669"/>
    <property type="project" value="UniProtKB-ARBA"/>
</dbReference>
<keyword evidence="14" id="KW-1185">Reference proteome</keyword>
<evidence type="ECO:0000313" key="13">
    <source>
        <dbReference type="EMBL" id="KIZ07606.1"/>
    </source>
</evidence>
<dbReference type="GO" id="GO:0005634">
    <property type="term" value="C:nucleus"/>
    <property type="evidence" value="ECO:0007669"/>
    <property type="project" value="UniProtKB-SubCell"/>
</dbReference>
<dbReference type="InterPro" id="IPR047529">
    <property type="entry name" value="RING-HC_ORTHRUS_rpt2"/>
</dbReference>
<dbReference type="GO" id="GO:0044027">
    <property type="term" value="P:negative regulation of gene expression via chromosomal CpG island methylation"/>
    <property type="evidence" value="ECO:0007669"/>
    <property type="project" value="TreeGrafter"/>
</dbReference>
<feature type="compositionally biased region" description="Low complexity" evidence="10">
    <location>
        <begin position="713"/>
        <end position="724"/>
    </location>
</feature>
<dbReference type="CDD" id="cd23139">
    <property type="entry name" value="RING-HC_ORTHRUS_rpt2"/>
    <property type="match status" value="1"/>
</dbReference>
<feature type="compositionally biased region" description="Acidic residues" evidence="10">
    <location>
        <begin position="547"/>
        <end position="580"/>
    </location>
</feature>
<evidence type="ECO:0000256" key="3">
    <source>
        <dbReference type="ARBA" id="ARBA00022771"/>
    </source>
</evidence>
<name>A0A0D2NU10_9CHLO</name>
<gene>
    <name evidence="13" type="ORF">MNEG_0353</name>
</gene>
<keyword evidence="2" id="KW-0479">Metal-binding</keyword>
<dbReference type="GO" id="GO:0003677">
    <property type="term" value="F:DNA binding"/>
    <property type="evidence" value="ECO:0007669"/>
    <property type="project" value="UniProtKB-KW"/>
</dbReference>
<keyword evidence="3 8" id="KW-0863">Zinc-finger</keyword>
<dbReference type="Gene3D" id="3.30.1370.10">
    <property type="entry name" value="K Homology domain, type 1"/>
    <property type="match status" value="3"/>
</dbReference>
<dbReference type="FunFam" id="2.30.280.10:FF:000002">
    <property type="entry name" value="E3 ubiquitin-protein ligase ORTHRUS 2"/>
    <property type="match status" value="1"/>
</dbReference>
<dbReference type="CDD" id="cd22437">
    <property type="entry name" value="KH-I_BTR1_rpt2"/>
    <property type="match status" value="1"/>
</dbReference>
<dbReference type="AlphaFoldDB" id="A0A0D2NU10"/>
<feature type="compositionally biased region" description="Acidic residues" evidence="10">
    <location>
        <begin position="844"/>
        <end position="853"/>
    </location>
</feature>